<reference evidence="1 2" key="1">
    <citation type="submission" date="2016-04" db="EMBL/GenBank/DDBJ databases">
        <title>Genome analyses suggest a sexual origin of heterokaryosis in a supposedly ancient asexual fungus.</title>
        <authorList>
            <person name="Ropars J."/>
            <person name="Sedzielewska K."/>
            <person name="Noel J."/>
            <person name="Charron P."/>
            <person name="Farinelli L."/>
            <person name="Marton T."/>
            <person name="Kruger M."/>
            <person name="Pelin A."/>
            <person name="Brachmann A."/>
            <person name="Corradi N."/>
        </authorList>
    </citation>
    <scope>NUCLEOTIDE SEQUENCE [LARGE SCALE GENOMIC DNA]</scope>
    <source>
        <strain evidence="1 2">C2</strain>
    </source>
</reference>
<dbReference type="VEuPathDB" id="FungiDB:RhiirA1_394173"/>
<reference evidence="1 2" key="2">
    <citation type="submission" date="2017-10" db="EMBL/GenBank/DDBJ databases">
        <title>Extensive intraspecific genome diversity in a model arbuscular mycorrhizal fungus.</title>
        <authorList>
            <person name="Chen E.C.H."/>
            <person name="Morin E."/>
            <person name="Baudet D."/>
            <person name="Noel J."/>
            <person name="Ndikumana S."/>
            <person name="Charron P."/>
            <person name="St-Onge C."/>
            <person name="Giorgi J."/>
            <person name="Grigoriev I.V."/>
            <person name="Roux C."/>
            <person name="Martin F.M."/>
            <person name="Corradi N."/>
        </authorList>
    </citation>
    <scope>NUCLEOTIDE SEQUENCE [LARGE SCALE GENOMIC DNA]</scope>
    <source>
        <strain evidence="1 2">C2</strain>
    </source>
</reference>
<name>A0A2N1NMV3_9GLOM</name>
<gene>
    <name evidence="1" type="ORF">RhiirC2_846231</name>
</gene>
<evidence type="ECO:0000313" key="2">
    <source>
        <dbReference type="Proteomes" id="UP000233469"/>
    </source>
</evidence>
<dbReference type="AlphaFoldDB" id="A0A2N1NMV3"/>
<organism evidence="1 2">
    <name type="scientific">Rhizophagus irregularis</name>
    <dbReference type="NCBI Taxonomy" id="588596"/>
    <lineage>
        <taxon>Eukaryota</taxon>
        <taxon>Fungi</taxon>
        <taxon>Fungi incertae sedis</taxon>
        <taxon>Mucoromycota</taxon>
        <taxon>Glomeromycotina</taxon>
        <taxon>Glomeromycetes</taxon>
        <taxon>Glomerales</taxon>
        <taxon>Glomeraceae</taxon>
        <taxon>Rhizophagus</taxon>
    </lineage>
</organism>
<comment type="caution">
    <text evidence="1">The sequence shown here is derived from an EMBL/GenBank/DDBJ whole genome shotgun (WGS) entry which is preliminary data.</text>
</comment>
<evidence type="ECO:0000313" key="1">
    <source>
        <dbReference type="EMBL" id="PKK75189.1"/>
    </source>
</evidence>
<dbReference type="Proteomes" id="UP000233469">
    <property type="component" value="Unassembled WGS sequence"/>
</dbReference>
<proteinExistence type="predicted"/>
<sequence length="178" mass="20338">MLRKAFCRKIILKSTLLSYFTLNDKAEASAEKAFAIYRNDDEKLDYLNKYAEITNLITDSKMFEDESEVKLNKKDVRYAAPWFVEGQGEELATNTLEYYHLIGSKSLDLSRGSHIHIVKGKLIGYGDELSGEEHEKLNKKNPGMIYAPIKQKSVVIRFSSTANVTLKEWQVCVAFICN</sequence>
<dbReference type="VEuPathDB" id="FungiDB:RhiirFUN_014914"/>
<accession>A0A2N1NMV3</accession>
<dbReference type="EMBL" id="LLXL01000260">
    <property type="protein sequence ID" value="PKK75189.1"/>
    <property type="molecule type" value="Genomic_DNA"/>
</dbReference>
<dbReference type="VEuPathDB" id="FungiDB:FUN_018484"/>
<protein>
    <submittedName>
        <fullName evidence="1">Uncharacterized protein</fullName>
    </submittedName>
</protein>